<reference evidence="1 2" key="1">
    <citation type="submission" date="2022-04" db="EMBL/GenBank/DDBJ databases">
        <title>Leucobacter sp. isolated from rhizosphere of garlic.</title>
        <authorList>
            <person name="Won M."/>
            <person name="Lee C.-M."/>
            <person name="Woen H.-Y."/>
            <person name="Kwon S.-W."/>
        </authorList>
    </citation>
    <scope>NUCLEOTIDE SEQUENCE [LARGE SCALE GENOMIC DNA]</scope>
    <source>
        <strain evidence="1 2">H21R-40</strain>
    </source>
</reference>
<dbReference type="InterPro" id="IPR039556">
    <property type="entry name" value="ICL/PEPM"/>
</dbReference>
<organism evidence="1 2">
    <name type="scientific">Leucobacter allii</name>
    <dbReference type="NCBI Taxonomy" id="2932247"/>
    <lineage>
        <taxon>Bacteria</taxon>
        <taxon>Bacillati</taxon>
        <taxon>Actinomycetota</taxon>
        <taxon>Actinomycetes</taxon>
        <taxon>Micrococcales</taxon>
        <taxon>Microbacteriaceae</taxon>
        <taxon>Leucobacter</taxon>
    </lineage>
</organism>
<dbReference type="InterPro" id="IPR015813">
    <property type="entry name" value="Pyrv/PenolPyrv_kinase-like_dom"/>
</dbReference>
<dbReference type="Proteomes" id="UP000831786">
    <property type="component" value="Chromosome"/>
</dbReference>
<gene>
    <name evidence="1" type="ORF">MUN78_01360</name>
</gene>
<protein>
    <submittedName>
        <fullName evidence="1">Isocitrate lyase/PEP mutase family protein</fullName>
    </submittedName>
</protein>
<keyword evidence="1" id="KW-0456">Lyase</keyword>
<keyword evidence="2" id="KW-1185">Reference proteome</keyword>
<dbReference type="EMBL" id="CP095045">
    <property type="protein sequence ID" value="UOQ57523.1"/>
    <property type="molecule type" value="Genomic_DNA"/>
</dbReference>
<accession>A0ABY4FML6</accession>
<evidence type="ECO:0000313" key="2">
    <source>
        <dbReference type="Proteomes" id="UP000831786"/>
    </source>
</evidence>
<dbReference type="PANTHER" id="PTHR42905">
    <property type="entry name" value="PHOSPHOENOLPYRUVATE CARBOXYLASE"/>
    <property type="match status" value="1"/>
</dbReference>
<dbReference type="RefSeq" id="WP_244728279.1">
    <property type="nucleotide sequence ID" value="NZ_CP095045.1"/>
</dbReference>
<dbReference type="GO" id="GO:0016829">
    <property type="term" value="F:lyase activity"/>
    <property type="evidence" value="ECO:0007669"/>
    <property type="project" value="UniProtKB-KW"/>
</dbReference>
<evidence type="ECO:0000313" key="1">
    <source>
        <dbReference type="EMBL" id="UOQ57523.1"/>
    </source>
</evidence>
<dbReference type="SUPFAM" id="SSF51621">
    <property type="entry name" value="Phosphoenolpyruvate/pyruvate domain"/>
    <property type="match status" value="1"/>
</dbReference>
<dbReference type="PANTHER" id="PTHR42905:SF5">
    <property type="entry name" value="CARBOXYVINYL-CARBOXYPHOSPHONATE PHOSPHORYLMUTASE, CHLOROPLASTIC"/>
    <property type="match status" value="1"/>
</dbReference>
<dbReference type="Pfam" id="PF13714">
    <property type="entry name" value="PEP_mutase"/>
    <property type="match status" value="1"/>
</dbReference>
<proteinExistence type="predicted"/>
<dbReference type="Gene3D" id="3.20.20.60">
    <property type="entry name" value="Phosphoenolpyruvate-binding domains"/>
    <property type="match status" value="1"/>
</dbReference>
<name>A0ABY4FML6_9MICO</name>
<sequence>MAMTQKKTTRLKALFKRPETVIMPFGVMPIHAQMAEAAGFEAFEVSGGISAFWYGVPDVGILTMTEFVDHCRRVARSVDIPVFCDADTGFGPGPASVRRTVHEFIDAGVAGIHIEDQADPKKAGGQTGIALVSDEEAIGRLNAACDARDELDEDFVIVARTDGYGAGGGSLEEAIRRGKLYAEETDADVIFYEGLHTWEQIRTALAETPKPAYVIPSFTLTSRPSMEELSAMGQSIDVTPFIYPAVGETWRMLLQVREANSSKPLNDYMTAELERRGTELYGGVGDNWVKPSYQQVREMEEKYLPASMQRDYVNNPNVND</sequence>
<dbReference type="InterPro" id="IPR040442">
    <property type="entry name" value="Pyrv_kinase-like_dom_sf"/>
</dbReference>
<dbReference type="CDD" id="cd00377">
    <property type="entry name" value="ICL_PEPM"/>
    <property type="match status" value="1"/>
</dbReference>